<feature type="region of interest" description="Disordered" evidence="1">
    <location>
        <begin position="284"/>
        <end position="355"/>
    </location>
</feature>
<protein>
    <submittedName>
        <fullName evidence="2">G5439 protein</fullName>
    </submittedName>
</protein>
<keyword evidence="3" id="KW-1185">Reference proteome</keyword>
<feature type="region of interest" description="Disordered" evidence="1">
    <location>
        <begin position="233"/>
        <end position="268"/>
    </location>
</feature>
<proteinExistence type="predicted"/>
<dbReference type="PANTHER" id="PTHR47543">
    <property type="entry name" value="OS08G0169600 PROTEIN"/>
    <property type="match status" value="1"/>
</dbReference>
<organism evidence="2 3">
    <name type="scientific">Coccomyxa viridis</name>
    <dbReference type="NCBI Taxonomy" id="1274662"/>
    <lineage>
        <taxon>Eukaryota</taxon>
        <taxon>Viridiplantae</taxon>
        <taxon>Chlorophyta</taxon>
        <taxon>core chlorophytes</taxon>
        <taxon>Trebouxiophyceae</taxon>
        <taxon>Trebouxiophyceae incertae sedis</taxon>
        <taxon>Coccomyxaceae</taxon>
        <taxon>Coccomyxa</taxon>
    </lineage>
</organism>
<evidence type="ECO:0000313" key="2">
    <source>
        <dbReference type="EMBL" id="CAL5222995.1"/>
    </source>
</evidence>
<dbReference type="PANTHER" id="PTHR47543:SF2">
    <property type="entry name" value="RNA POLYMERASE II TRANSCRIPTION FACTOR SIII SUBUNIT A"/>
    <property type="match status" value="1"/>
</dbReference>
<dbReference type="Gene3D" id="6.10.250.3180">
    <property type="match status" value="1"/>
</dbReference>
<accession>A0ABP1FSU4</accession>
<dbReference type="Proteomes" id="UP001497392">
    <property type="component" value="Unassembled WGS sequence"/>
</dbReference>
<evidence type="ECO:0000313" key="3">
    <source>
        <dbReference type="Proteomes" id="UP001497392"/>
    </source>
</evidence>
<dbReference type="InterPro" id="IPR010684">
    <property type="entry name" value="RNA_pol_II_trans_fac_SIII_A"/>
</dbReference>
<dbReference type="EMBL" id="CAXHTA020000007">
    <property type="protein sequence ID" value="CAL5222995.1"/>
    <property type="molecule type" value="Genomic_DNA"/>
</dbReference>
<feature type="region of interest" description="Disordered" evidence="1">
    <location>
        <begin position="132"/>
        <end position="179"/>
    </location>
</feature>
<reference evidence="2 3" key="1">
    <citation type="submission" date="2024-06" db="EMBL/GenBank/DDBJ databases">
        <authorList>
            <person name="Kraege A."/>
            <person name="Thomma B."/>
        </authorList>
    </citation>
    <scope>NUCLEOTIDE SEQUENCE [LARGE SCALE GENOMIC DNA]</scope>
</reference>
<feature type="compositionally biased region" description="Low complexity" evidence="1">
    <location>
        <begin position="254"/>
        <end position="265"/>
    </location>
</feature>
<comment type="caution">
    <text evidence="2">The sequence shown here is derived from an EMBL/GenBank/DDBJ whole genome shotgun (WGS) entry which is preliminary data.</text>
</comment>
<evidence type="ECO:0000256" key="1">
    <source>
        <dbReference type="SAM" id="MobiDB-lite"/>
    </source>
</evidence>
<feature type="compositionally biased region" description="Polar residues" evidence="1">
    <location>
        <begin position="304"/>
        <end position="314"/>
    </location>
</feature>
<sequence>MEQQTASGPPSLRTLCERIIFRHRDWLGDIGSVPVILLEDCLHACSAQQLSRIEDETSEGGVDISVDLAHHWKRCFEQRFGSFDDSKGEAPVLEAAAQLGSSNAGTVLDWRALYQWREDQYEEKLRASGERLRQRTAAESSGRDSRSIQVLSAVPRRPPAQKGFFRGAAPPGQAPGSRHRLLRKLGMGNSTQSPPARRFRIIRRTPGSISIVNKESTSVGSALQLVESELDLKPSSNPFMPHPLGKADQHDASSKTSSASSGSQALQMTDNRFVFQPAFEERLRSAPERQLPKSSGQLRAKSGQGVTKPSQASGQAARHDVKQISPQPKPQAVSKMKAQQDGSRGAAEQPAKRIKYDHLLGGSALLSLAGKQKKKP</sequence>
<dbReference type="Pfam" id="PF06881">
    <property type="entry name" value="Elongin_A"/>
    <property type="match status" value="1"/>
</dbReference>
<gene>
    <name evidence="2" type="primary">g5439</name>
    <name evidence="2" type="ORF">VP750_LOCUS4654</name>
</gene>
<name>A0ABP1FSU4_9CHLO</name>